<dbReference type="EMBL" id="OY726397">
    <property type="protein sequence ID" value="CAJ1496778.1"/>
    <property type="molecule type" value="Genomic_DNA"/>
</dbReference>
<sequence length="65" mass="6937">MSFLDKAKDLLGKNADKVGTVVDKAGDFVDNKTGGKYAEQVDKVQDAAKNATEKLDPTNKDNPPA</sequence>
<evidence type="ECO:0000313" key="3">
    <source>
        <dbReference type="Proteomes" id="UP001190465"/>
    </source>
</evidence>
<reference evidence="2 3" key="1">
    <citation type="submission" date="2023-08" db="EMBL/GenBank/DDBJ databases">
        <authorList>
            <person name="Folkvardsen B D."/>
            <person name="Norman A."/>
        </authorList>
    </citation>
    <scope>NUCLEOTIDE SEQUENCE [LARGE SCALE GENOMIC DNA]</scope>
    <source>
        <strain evidence="2 3">Mu0053</strain>
    </source>
</reference>
<name>A0ABM9LCP8_9MYCO</name>
<gene>
    <name evidence="2" type="ORF">MU0053_000739</name>
</gene>
<keyword evidence="3" id="KW-1185">Reference proteome</keyword>
<dbReference type="InterPro" id="IPR028037">
    <property type="entry name" value="Antitoxin_Rv0909/MT0933"/>
</dbReference>
<feature type="region of interest" description="Disordered" evidence="1">
    <location>
        <begin position="45"/>
        <end position="65"/>
    </location>
</feature>
<feature type="compositionally biased region" description="Basic and acidic residues" evidence="1">
    <location>
        <begin position="45"/>
        <end position="59"/>
    </location>
</feature>
<protein>
    <submittedName>
        <fullName evidence="2">Antitoxin</fullName>
    </submittedName>
</protein>
<evidence type="ECO:0000256" key="1">
    <source>
        <dbReference type="SAM" id="MobiDB-lite"/>
    </source>
</evidence>
<proteinExistence type="predicted"/>
<dbReference type="Proteomes" id="UP001190465">
    <property type="component" value="Chromosome"/>
</dbReference>
<dbReference type="RefSeq" id="WP_308481062.1">
    <property type="nucleotide sequence ID" value="NZ_OY726397.1"/>
</dbReference>
<accession>A0ABM9LCP8</accession>
<evidence type="ECO:0000313" key="2">
    <source>
        <dbReference type="EMBL" id="CAJ1496778.1"/>
    </source>
</evidence>
<organism evidence="2 3">
    <name type="scientific">[Mycobacterium] burgundiense</name>
    <dbReference type="NCBI Taxonomy" id="3064286"/>
    <lineage>
        <taxon>Bacteria</taxon>
        <taxon>Bacillati</taxon>
        <taxon>Actinomycetota</taxon>
        <taxon>Actinomycetes</taxon>
        <taxon>Mycobacteriales</taxon>
        <taxon>Mycobacteriaceae</taxon>
        <taxon>Mycolicibacterium</taxon>
    </lineage>
</organism>
<dbReference type="Pfam" id="PF14013">
    <property type="entry name" value="MT0933_antitox"/>
    <property type="match status" value="1"/>
</dbReference>